<dbReference type="OrthoDB" id="999492at2759"/>
<proteinExistence type="predicted"/>
<reference evidence="1" key="1">
    <citation type="submission" date="2019-08" db="EMBL/GenBank/DDBJ databases">
        <authorList>
            <person name="Liu F."/>
        </authorList>
    </citation>
    <scope>NUCLEOTIDE SEQUENCE [LARGE SCALE GENOMIC DNA]</scope>
    <source>
        <strain evidence="1">PA1801</strain>
        <tissue evidence="1">Leaf</tissue>
    </source>
</reference>
<dbReference type="GO" id="GO:0008168">
    <property type="term" value="F:methyltransferase activity"/>
    <property type="evidence" value="ECO:0007669"/>
    <property type="project" value="UniProtKB-KW"/>
</dbReference>
<accession>A0A5B6WN69</accession>
<dbReference type="EMBL" id="SMMG02000002">
    <property type="protein sequence ID" value="KAA3483200.1"/>
    <property type="molecule type" value="Genomic_DNA"/>
</dbReference>
<dbReference type="AlphaFoldDB" id="A0A5B6WN69"/>
<organism evidence="1 2">
    <name type="scientific">Gossypium australe</name>
    <dbReference type="NCBI Taxonomy" id="47621"/>
    <lineage>
        <taxon>Eukaryota</taxon>
        <taxon>Viridiplantae</taxon>
        <taxon>Streptophyta</taxon>
        <taxon>Embryophyta</taxon>
        <taxon>Tracheophyta</taxon>
        <taxon>Spermatophyta</taxon>
        <taxon>Magnoliopsida</taxon>
        <taxon>eudicotyledons</taxon>
        <taxon>Gunneridae</taxon>
        <taxon>Pentapetalae</taxon>
        <taxon>rosids</taxon>
        <taxon>malvids</taxon>
        <taxon>Malvales</taxon>
        <taxon>Malvaceae</taxon>
        <taxon>Malvoideae</taxon>
        <taxon>Gossypium</taxon>
    </lineage>
</organism>
<gene>
    <name evidence="1" type="ORF">EPI10_005392</name>
</gene>
<comment type="caution">
    <text evidence="1">The sequence shown here is derived from an EMBL/GenBank/DDBJ whole genome shotgun (WGS) entry which is preliminary data.</text>
</comment>
<name>A0A5B6WN69_9ROSI</name>
<evidence type="ECO:0000313" key="1">
    <source>
        <dbReference type="EMBL" id="KAA3483200.1"/>
    </source>
</evidence>
<sequence length="96" mass="10835">MLFINTLKALFINHMLGSATKSFSDIVIEVNNVNTGYSKPITISQLRTVTTGHQGPPRQESNIRQPTEKLQFTPIPMTYRELYQNLFDAHVVSPST</sequence>
<dbReference type="PANTHER" id="PTHR32108">
    <property type="entry name" value="DNA-DIRECTED RNA POLYMERASE SUBUNIT ALPHA"/>
    <property type="match status" value="1"/>
</dbReference>
<dbReference type="Proteomes" id="UP000325315">
    <property type="component" value="Unassembled WGS sequence"/>
</dbReference>
<evidence type="ECO:0000313" key="2">
    <source>
        <dbReference type="Proteomes" id="UP000325315"/>
    </source>
</evidence>
<keyword evidence="2" id="KW-1185">Reference proteome</keyword>
<dbReference type="GO" id="GO:0032259">
    <property type="term" value="P:methylation"/>
    <property type="evidence" value="ECO:0007669"/>
    <property type="project" value="UniProtKB-KW"/>
</dbReference>
<protein>
    <submittedName>
        <fullName evidence="1">Trans-resveratrol di-O-methyltransferase-like</fullName>
    </submittedName>
</protein>
<keyword evidence="1" id="KW-0489">Methyltransferase</keyword>
<keyword evidence="1" id="KW-0808">Transferase</keyword>
<dbReference type="PANTHER" id="PTHR32108:SF5">
    <property type="entry name" value="DYNACTIN SUBUNIT 1-LIKE"/>
    <property type="match status" value="1"/>
</dbReference>